<name>A0A5C6AU97_9BACT</name>
<proteinExistence type="predicted"/>
<sequence length="89" mass="9688">MIDSDGRQMILRTLLHIGRFRPRDNRVAGGQVGGVIQGVPQHADTSDFNPAENQHYQDNKNECELNGGGTLATRVIATVQRVVCIAMTG</sequence>
<dbReference type="Proteomes" id="UP000320176">
    <property type="component" value="Unassembled WGS sequence"/>
</dbReference>
<dbReference type="AlphaFoldDB" id="A0A5C6AU97"/>
<gene>
    <name evidence="1" type="ORF">Pla52n_36820</name>
</gene>
<evidence type="ECO:0000313" key="2">
    <source>
        <dbReference type="Proteomes" id="UP000320176"/>
    </source>
</evidence>
<comment type="caution">
    <text evidence="1">The sequence shown here is derived from an EMBL/GenBank/DDBJ whole genome shotgun (WGS) entry which is preliminary data.</text>
</comment>
<dbReference type="EMBL" id="SJPN01000004">
    <property type="protein sequence ID" value="TWU02626.1"/>
    <property type="molecule type" value="Genomic_DNA"/>
</dbReference>
<reference evidence="1 2" key="1">
    <citation type="submission" date="2019-02" db="EMBL/GenBank/DDBJ databases">
        <title>Deep-cultivation of Planctomycetes and their phenomic and genomic characterization uncovers novel biology.</title>
        <authorList>
            <person name="Wiegand S."/>
            <person name="Jogler M."/>
            <person name="Boedeker C."/>
            <person name="Pinto D."/>
            <person name="Vollmers J."/>
            <person name="Rivas-Marin E."/>
            <person name="Kohn T."/>
            <person name="Peeters S.H."/>
            <person name="Heuer A."/>
            <person name="Rast P."/>
            <person name="Oberbeckmann S."/>
            <person name="Bunk B."/>
            <person name="Jeske O."/>
            <person name="Meyerdierks A."/>
            <person name="Storesund J.E."/>
            <person name="Kallscheuer N."/>
            <person name="Luecker S."/>
            <person name="Lage O.M."/>
            <person name="Pohl T."/>
            <person name="Merkel B.J."/>
            <person name="Hornburger P."/>
            <person name="Mueller R.-W."/>
            <person name="Bruemmer F."/>
            <person name="Labrenz M."/>
            <person name="Spormann A.M."/>
            <person name="Op Den Camp H."/>
            <person name="Overmann J."/>
            <person name="Amann R."/>
            <person name="Jetten M.S.M."/>
            <person name="Mascher T."/>
            <person name="Medema M.H."/>
            <person name="Devos D.P."/>
            <person name="Kaster A.-K."/>
            <person name="Ovreas L."/>
            <person name="Rohde M."/>
            <person name="Galperin M.Y."/>
            <person name="Jogler C."/>
        </authorList>
    </citation>
    <scope>NUCLEOTIDE SEQUENCE [LARGE SCALE GENOMIC DNA]</scope>
    <source>
        <strain evidence="1 2">Pla52n</strain>
    </source>
</reference>
<keyword evidence="2" id="KW-1185">Reference proteome</keyword>
<protein>
    <submittedName>
        <fullName evidence="1">Uncharacterized protein</fullName>
    </submittedName>
</protein>
<organism evidence="1 2">
    <name type="scientific">Stieleria varia</name>
    <dbReference type="NCBI Taxonomy" id="2528005"/>
    <lineage>
        <taxon>Bacteria</taxon>
        <taxon>Pseudomonadati</taxon>
        <taxon>Planctomycetota</taxon>
        <taxon>Planctomycetia</taxon>
        <taxon>Pirellulales</taxon>
        <taxon>Pirellulaceae</taxon>
        <taxon>Stieleria</taxon>
    </lineage>
</organism>
<accession>A0A5C6AU97</accession>
<evidence type="ECO:0000313" key="1">
    <source>
        <dbReference type="EMBL" id="TWU02626.1"/>
    </source>
</evidence>